<feature type="transmembrane region" description="Helical" evidence="2">
    <location>
        <begin position="256"/>
        <end position="273"/>
    </location>
</feature>
<dbReference type="Proteomes" id="UP000800093">
    <property type="component" value="Unassembled WGS sequence"/>
</dbReference>
<feature type="chain" id="PRO_5040513784" description="Extracellular membrane protein CFEM domain-containing protein" evidence="3">
    <location>
        <begin position="22"/>
        <end position="275"/>
    </location>
</feature>
<dbReference type="OrthoDB" id="3695248at2759"/>
<gene>
    <name evidence="4" type="ORF">CC78DRAFT_259895</name>
</gene>
<organism evidence="4 5">
    <name type="scientific">Lojkania enalia</name>
    <dbReference type="NCBI Taxonomy" id="147567"/>
    <lineage>
        <taxon>Eukaryota</taxon>
        <taxon>Fungi</taxon>
        <taxon>Dikarya</taxon>
        <taxon>Ascomycota</taxon>
        <taxon>Pezizomycotina</taxon>
        <taxon>Dothideomycetes</taxon>
        <taxon>Pleosporomycetidae</taxon>
        <taxon>Pleosporales</taxon>
        <taxon>Pleosporales incertae sedis</taxon>
        <taxon>Lojkania</taxon>
    </lineage>
</organism>
<evidence type="ECO:0008006" key="6">
    <source>
        <dbReference type="Google" id="ProtNLM"/>
    </source>
</evidence>
<feature type="compositionally biased region" description="Polar residues" evidence="1">
    <location>
        <begin position="211"/>
        <end position="224"/>
    </location>
</feature>
<feature type="region of interest" description="Disordered" evidence="1">
    <location>
        <begin position="113"/>
        <end position="139"/>
    </location>
</feature>
<feature type="signal peptide" evidence="3">
    <location>
        <begin position="1"/>
        <end position="21"/>
    </location>
</feature>
<dbReference type="AlphaFoldDB" id="A0A9P4K938"/>
<feature type="region of interest" description="Disordered" evidence="1">
    <location>
        <begin position="185"/>
        <end position="242"/>
    </location>
</feature>
<evidence type="ECO:0000256" key="3">
    <source>
        <dbReference type="SAM" id="SignalP"/>
    </source>
</evidence>
<dbReference type="EMBL" id="ML986620">
    <property type="protein sequence ID" value="KAF2264006.1"/>
    <property type="molecule type" value="Genomic_DNA"/>
</dbReference>
<keyword evidence="3" id="KW-0732">Signal</keyword>
<comment type="caution">
    <text evidence="4">The sequence shown here is derived from an EMBL/GenBank/DDBJ whole genome shotgun (WGS) entry which is preliminary data.</text>
</comment>
<reference evidence="5" key="1">
    <citation type="journal article" date="2020" name="Stud. Mycol.">
        <title>101 Dothideomycetes genomes: A test case for predicting lifestyles and emergence of pathogens.</title>
        <authorList>
            <person name="Haridas S."/>
            <person name="Albert R."/>
            <person name="Binder M."/>
            <person name="Bloem J."/>
            <person name="LaButti K."/>
            <person name="Salamov A."/>
            <person name="Andreopoulos B."/>
            <person name="Baker S."/>
            <person name="Barry K."/>
            <person name="Bills G."/>
            <person name="Bluhm B."/>
            <person name="Cannon C."/>
            <person name="Castanera R."/>
            <person name="Culley D."/>
            <person name="Daum C."/>
            <person name="Ezra D."/>
            <person name="Gonzalez J."/>
            <person name="Henrissat B."/>
            <person name="Kuo A."/>
            <person name="Liang C."/>
            <person name="Lipzen A."/>
            <person name="Lutzoni F."/>
            <person name="Magnuson J."/>
            <person name="Mondo S."/>
            <person name="Nolan M."/>
            <person name="Ohm R."/>
            <person name="Pangilinan J."/>
            <person name="Park H.-J."/>
            <person name="Ramirez L."/>
            <person name="Alfaro M."/>
            <person name="Sun H."/>
            <person name="Tritt A."/>
            <person name="Yoshinaga Y."/>
            <person name="Zwiers L.-H."/>
            <person name="Turgeon B."/>
            <person name="Goodwin S."/>
            <person name="Spatafora J."/>
            <person name="Crous P."/>
            <person name="Grigoriev I."/>
        </authorList>
    </citation>
    <scope>NUCLEOTIDE SEQUENCE [LARGE SCALE GENOMIC DNA]</scope>
    <source>
        <strain evidence="5">CBS 304.66</strain>
    </source>
</reference>
<keyword evidence="2" id="KW-1133">Transmembrane helix</keyword>
<name>A0A9P4K938_9PLEO</name>
<evidence type="ECO:0000256" key="2">
    <source>
        <dbReference type="SAM" id="Phobius"/>
    </source>
</evidence>
<feature type="compositionally biased region" description="Low complexity" evidence="1">
    <location>
        <begin position="188"/>
        <end position="205"/>
    </location>
</feature>
<accession>A0A9P4K938</accession>
<proteinExistence type="predicted"/>
<keyword evidence="2" id="KW-0472">Membrane</keyword>
<keyword evidence="5" id="KW-1185">Reference proteome</keyword>
<keyword evidence="2" id="KW-0812">Transmembrane</keyword>
<sequence>MLSSLVAALLTLLAIAPTSLAHFDLLDTLDDCWQECLENTGNGCDSGKCICNASQGDSYLPDAISCMVSDCDANELALQVFFLTPLELWCSVADNPIPDEVVSSAYVAVTATGGPEPVTTREVQHSKTEVSNSRSGEGDSITAIVTSTLTRTTMDDDGNTLQLFIPVVVGPNTINYGKTITSMVEAEPSSTDAPSSAAASPSQTPEVPAPASTQVPQDQSQSPTAPAEEPQRTSNSNDDVNNDMLFENMQAGAGRWSVPGILIGMGVVAGIFMRL</sequence>
<protein>
    <recommendedName>
        <fullName evidence="6">Extracellular membrane protein CFEM domain-containing protein</fullName>
    </recommendedName>
</protein>
<evidence type="ECO:0000256" key="1">
    <source>
        <dbReference type="SAM" id="MobiDB-lite"/>
    </source>
</evidence>
<evidence type="ECO:0000313" key="4">
    <source>
        <dbReference type="EMBL" id="KAF2264006.1"/>
    </source>
</evidence>
<evidence type="ECO:0000313" key="5">
    <source>
        <dbReference type="Proteomes" id="UP000800093"/>
    </source>
</evidence>